<dbReference type="EMBL" id="CACRXK020002078">
    <property type="protein sequence ID" value="CAB3992574.1"/>
    <property type="molecule type" value="Genomic_DNA"/>
</dbReference>
<sequence>EICNRSVRMLSKPWGSNKIHKAMERASTAAAGVQQIVKRLNKVSDVKRVSQAHIHKSVTEDEVLTVQDLRKIKQFERKPGKPL</sequence>
<protein>
    <submittedName>
        <fullName evidence="1">Uncharacterized protein</fullName>
    </submittedName>
</protein>
<dbReference type="AlphaFoldDB" id="A0A6S7GGP9"/>
<feature type="non-terminal residue" evidence="1">
    <location>
        <position position="1"/>
    </location>
</feature>
<comment type="caution">
    <text evidence="1">The sequence shown here is derived from an EMBL/GenBank/DDBJ whole genome shotgun (WGS) entry which is preliminary data.</text>
</comment>
<keyword evidence="2" id="KW-1185">Reference proteome</keyword>
<reference evidence="1" key="1">
    <citation type="submission" date="2020-04" db="EMBL/GenBank/DDBJ databases">
        <authorList>
            <person name="Alioto T."/>
            <person name="Alioto T."/>
            <person name="Gomez Garrido J."/>
        </authorList>
    </citation>
    <scope>NUCLEOTIDE SEQUENCE</scope>
    <source>
        <strain evidence="1">A484AB</strain>
    </source>
</reference>
<proteinExistence type="predicted"/>
<name>A0A6S7GGP9_PARCT</name>
<organism evidence="1 2">
    <name type="scientific">Paramuricea clavata</name>
    <name type="common">Red gorgonian</name>
    <name type="synonym">Violescent sea-whip</name>
    <dbReference type="NCBI Taxonomy" id="317549"/>
    <lineage>
        <taxon>Eukaryota</taxon>
        <taxon>Metazoa</taxon>
        <taxon>Cnidaria</taxon>
        <taxon>Anthozoa</taxon>
        <taxon>Octocorallia</taxon>
        <taxon>Malacalcyonacea</taxon>
        <taxon>Plexauridae</taxon>
        <taxon>Paramuricea</taxon>
    </lineage>
</organism>
<evidence type="ECO:0000313" key="1">
    <source>
        <dbReference type="EMBL" id="CAB3992574.1"/>
    </source>
</evidence>
<accession>A0A6S7GGP9</accession>
<evidence type="ECO:0000313" key="2">
    <source>
        <dbReference type="Proteomes" id="UP001152795"/>
    </source>
</evidence>
<gene>
    <name evidence="1" type="ORF">PACLA_8A023606</name>
</gene>
<dbReference type="Proteomes" id="UP001152795">
    <property type="component" value="Unassembled WGS sequence"/>
</dbReference>
<dbReference type="OrthoDB" id="6134481at2759"/>